<dbReference type="GO" id="GO:0005524">
    <property type="term" value="F:ATP binding"/>
    <property type="evidence" value="ECO:0007669"/>
    <property type="project" value="UniProtKB-UniRule"/>
</dbReference>
<evidence type="ECO:0000256" key="2">
    <source>
        <dbReference type="ARBA" id="ARBA00022741"/>
    </source>
</evidence>
<protein>
    <recommendedName>
        <fullName evidence="8">Protein kinase domain-containing protein</fullName>
    </recommendedName>
</protein>
<dbReference type="HOGENOM" id="CLU_000288_63_23_1"/>
<dbReference type="InterPro" id="IPR050339">
    <property type="entry name" value="CC_SR_Kinase"/>
</dbReference>
<dbReference type="AlphaFoldDB" id="E3MV81"/>
<reference evidence="9" key="1">
    <citation type="submission" date="2007-07" db="EMBL/GenBank/DDBJ databases">
        <title>PCAP assembly of the Caenorhabditis remanei genome.</title>
        <authorList>
            <consortium name="The Caenorhabditis remanei Sequencing Consortium"/>
            <person name="Wilson R.K."/>
        </authorList>
    </citation>
    <scope>NUCLEOTIDE SEQUENCE [LARGE SCALE GENOMIC DNA]</scope>
    <source>
        <strain evidence="9">PB4641</strain>
    </source>
</reference>
<dbReference type="SUPFAM" id="SSF56112">
    <property type="entry name" value="Protein kinase-like (PK-like)"/>
    <property type="match status" value="1"/>
</dbReference>
<organism evidence="10">
    <name type="scientific">Caenorhabditis remanei</name>
    <name type="common">Caenorhabditis vulgaris</name>
    <dbReference type="NCBI Taxonomy" id="31234"/>
    <lineage>
        <taxon>Eukaryota</taxon>
        <taxon>Metazoa</taxon>
        <taxon>Ecdysozoa</taxon>
        <taxon>Nematoda</taxon>
        <taxon>Chromadorea</taxon>
        <taxon>Rhabditida</taxon>
        <taxon>Rhabditina</taxon>
        <taxon>Rhabditomorpha</taxon>
        <taxon>Rhabditoidea</taxon>
        <taxon>Rhabditidae</taxon>
        <taxon>Peloderinae</taxon>
        <taxon>Caenorhabditis</taxon>
    </lineage>
</organism>
<evidence type="ECO:0000256" key="1">
    <source>
        <dbReference type="ARBA" id="ARBA00022679"/>
    </source>
</evidence>
<keyword evidence="7" id="KW-0723">Serine/threonine-protein kinase</keyword>
<dbReference type="PANTHER" id="PTHR11042:SF165">
    <property type="entry name" value="PROTEIN KINASE DOMAIN-CONTAINING PROTEIN"/>
    <property type="match status" value="1"/>
</dbReference>
<evidence type="ECO:0000256" key="4">
    <source>
        <dbReference type="ARBA" id="ARBA00022840"/>
    </source>
</evidence>
<dbReference type="GO" id="GO:0005634">
    <property type="term" value="C:nucleus"/>
    <property type="evidence" value="ECO:0007669"/>
    <property type="project" value="TreeGrafter"/>
</dbReference>
<keyword evidence="4 6" id="KW-0067">ATP-binding</keyword>
<dbReference type="STRING" id="31234.E3MV81"/>
<evidence type="ECO:0000313" key="10">
    <source>
        <dbReference type="Proteomes" id="UP000008281"/>
    </source>
</evidence>
<keyword evidence="10" id="KW-1185">Reference proteome</keyword>
<dbReference type="InterPro" id="IPR011009">
    <property type="entry name" value="Kinase-like_dom_sf"/>
</dbReference>
<evidence type="ECO:0000256" key="7">
    <source>
        <dbReference type="RuleBase" id="RU000304"/>
    </source>
</evidence>
<evidence type="ECO:0000256" key="5">
    <source>
        <dbReference type="ARBA" id="ARBA00037982"/>
    </source>
</evidence>
<dbReference type="Gene3D" id="1.10.510.10">
    <property type="entry name" value="Transferase(Phosphotransferase) domain 1"/>
    <property type="match status" value="1"/>
</dbReference>
<dbReference type="SMART" id="SM00220">
    <property type="entry name" value="S_TKc"/>
    <property type="match status" value="1"/>
</dbReference>
<dbReference type="GO" id="GO:0005737">
    <property type="term" value="C:cytoplasm"/>
    <property type="evidence" value="ECO:0007669"/>
    <property type="project" value="TreeGrafter"/>
</dbReference>
<proteinExistence type="inferred from homology"/>
<dbReference type="PANTHER" id="PTHR11042">
    <property type="entry name" value="EUKARYOTIC TRANSLATION INITIATION FACTOR 2-ALPHA KINASE EIF2-ALPHA KINASE -RELATED"/>
    <property type="match status" value="1"/>
</dbReference>
<dbReference type="EMBL" id="DS268482">
    <property type="protein sequence ID" value="EFP10071.1"/>
    <property type="molecule type" value="Genomic_DNA"/>
</dbReference>
<gene>
    <name evidence="9" type="ORF">CRE_24573</name>
</gene>
<dbReference type="OrthoDB" id="5864419at2759"/>
<evidence type="ECO:0000256" key="3">
    <source>
        <dbReference type="ARBA" id="ARBA00022777"/>
    </source>
</evidence>
<dbReference type="Pfam" id="PF00069">
    <property type="entry name" value="Pkinase"/>
    <property type="match status" value="1"/>
</dbReference>
<evidence type="ECO:0000313" key="9">
    <source>
        <dbReference type="EMBL" id="EFP10071.1"/>
    </source>
</evidence>
<dbReference type="OMA" id="WIKQLAC"/>
<keyword evidence="1" id="KW-0808">Transferase</keyword>
<sequence>MQVKNQIFCQECTKVFHDNYDILNVLGHGSFGVVFHSQRKRDEQQFAVKRLDLDAATLPLAAREVNNISSIGRHPGYIIFEEVFWNEHHTQPAGHLYIVMELCEQITLREWLKESNTAQSRPWNLIKDWIKQLACALDHLHQKGFIHRDLKPANVFFAIGMDLKKLKIGDFGLAVRAMQNGGLKNEETEQNHTAGAGTPYYMAPEQTSKVYDEKVDIFALGLISAELIILDSPTQGFCTNDIIRSGQWPREWMDYPDAVGSWLCLFILVYLQLQFLSELTSLNPVERPTAAQILIHPFIQ</sequence>
<dbReference type="PROSITE" id="PS50011">
    <property type="entry name" value="PROTEIN_KINASE_DOM"/>
    <property type="match status" value="1"/>
</dbReference>
<keyword evidence="2 6" id="KW-0547">Nucleotide-binding</keyword>
<dbReference type="Proteomes" id="UP000008281">
    <property type="component" value="Unassembled WGS sequence"/>
</dbReference>
<dbReference type="InterPro" id="IPR017441">
    <property type="entry name" value="Protein_kinase_ATP_BS"/>
</dbReference>
<feature type="binding site" evidence="6">
    <location>
        <position position="49"/>
    </location>
    <ligand>
        <name>ATP</name>
        <dbReference type="ChEBI" id="CHEBI:30616"/>
    </ligand>
</feature>
<dbReference type="eggNOG" id="KOG1033">
    <property type="taxonomic scope" value="Eukaryota"/>
</dbReference>
<evidence type="ECO:0000259" key="8">
    <source>
        <dbReference type="PROSITE" id="PS50011"/>
    </source>
</evidence>
<evidence type="ECO:0000256" key="6">
    <source>
        <dbReference type="PROSITE-ProRule" id="PRU10141"/>
    </source>
</evidence>
<dbReference type="PROSITE" id="PS00108">
    <property type="entry name" value="PROTEIN_KINASE_ST"/>
    <property type="match status" value="1"/>
</dbReference>
<dbReference type="FunCoup" id="E3MV81">
    <property type="interactions" value="74"/>
</dbReference>
<keyword evidence="3" id="KW-0418">Kinase</keyword>
<comment type="similarity">
    <text evidence="5">Belongs to the protein kinase superfamily. Ser/Thr protein kinase family. GCN2 subfamily.</text>
</comment>
<feature type="domain" description="Protein kinase" evidence="8">
    <location>
        <begin position="20"/>
        <end position="299"/>
    </location>
</feature>
<dbReference type="InterPro" id="IPR008271">
    <property type="entry name" value="Ser/Thr_kinase_AS"/>
</dbReference>
<dbReference type="GO" id="GO:0004694">
    <property type="term" value="F:eukaryotic translation initiation factor 2alpha kinase activity"/>
    <property type="evidence" value="ECO:0007669"/>
    <property type="project" value="TreeGrafter"/>
</dbReference>
<name>E3MV81_CAERE</name>
<dbReference type="InParanoid" id="E3MV81"/>
<dbReference type="InterPro" id="IPR000719">
    <property type="entry name" value="Prot_kinase_dom"/>
</dbReference>
<accession>E3MV81</accession>
<dbReference type="PROSITE" id="PS00107">
    <property type="entry name" value="PROTEIN_KINASE_ATP"/>
    <property type="match status" value="1"/>
</dbReference>